<dbReference type="InterPro" id="IPR036322">
    <property type="entry name" value="WD40_repeat_dom_sf"/>
</dbReference>
<evidence type="ECO:0000313" key="8">
    <source>
        <dbReference type="EMBL" id="KAF2425739.1"/>
    </source>
</evidence>
<dbReference type="InterPro" id="IPR001680">
    <property type="entry name" value="WD40_rpt"/>
</dbReference>
<dbReference type="GO" id="GO:0043161">
    <property type="term" value="P:proteasome-mediated ubiquitin-dependent protein catabolic process"/>
    <property type="evidence" value="ECO:0007669"/>
    <property type="project" value="TreeGrafter"/>
</dbReference>
<dbReference type="Gene3D" id="2.130.10.10">
    <property type="entry name" value="YVTN repeat-like/Quinoprotein amine dehydrogenase"/>
    <property type="match status" value="2"/>
</dbReference>
<dbReference type="GO" id="GO:0005634">
    <property type="term" value="C:nucleus"/>
    <property type="evidence" value="ECO:0007669"/>
    <property type="project" value="TreeGrafter"/>
</dbReference>
<gene>
    <name evidence="8" type="ORF">EJ08DRAFT_638527</name>
</gene>
<evidence type="ECO:0000256" key="4">
    <source>
        <dbReference type="ARBA" id="ARBA00022786"/>
    </source>
</evidence>
<dbReference type="PROSITE" id="PS50294">
    <property type="entry name" value="WD_REPEATS_REGION"/>
    <property type="match status" value="2"/>
</dbReference>
<evidence type="ECO:0000256" key="6">
    <source>
        <dbReference type="PROSITE-ProRule" id="PRU00221"/>
    </source>
</evidence>
<evidence type="ECO:0000256" key="7">
    <source>
        <dbReference type="SAM" id="MobiDB-lite"/>
    </source>
</evidence>
<comment type="caution">
    <text evidence="8">The sequence shown here is derived from an EMBL/GenBank/DDBJ whole genome shotgun (WGS) entry which is preliminary data.</text>
</comment>
<dbReference type="PROSITE" id="PS00678">
    <property type="entry name" value="WD_REPEATS_1"/>
    <property type="match status" value="1"/>
</dbReference>
<keyword evidence="9" id="KW-1185">Reference proteome</keyword>
<dbReference type="Pfam" id="PF00400">
    <property type="entry name" value="WD40"/>
    <property type="match status" value="3"/>
</dbReference>
<dbReference type="EMBL" id="MU007068">
    <property type="protein sequence ID" value="KAF2425739.1"/>
    <property type="molecule type" value="Genomic_DNA"/>
</dbReference>
<keyword evidence="2 6" id="KW-0853">WD repeat</keyword>
<accession>A0A9P4NKW5</accession>
<keyword evidence="3" id="KW-0677">Repeat</keyword>
<feature type="repeat" description="WD" evidence="6">
    <location>
        <begin position="250"/>
        <end position="285"/>
    </location>
</feature>
<dbReference type="OrthoDB" id="2096344at2759"/>
<reference evidence="8" key="1">
    <citation type="journal article" date="2020" name="Stud. Mycol.">
        <title>101 Dothideomycetes genomes: a test case for predicting lifestyles and emergence of pathogens.</title>
        <authorList>
            <person name="Haridas S."/>
            <person name="Albert R."/>
            <person name="Binder M."/>
            <person name="Bloem J."/>
            <person name="Labutti K."/>
            <person name="Salamov A."/>
            <person name="Andreopoulos B."/>
            <person name="Baker S."/>
            <person name="Barry K."/>
            <person name="Bills G."/>
            <person name="Bluhm B."/>
            <person name="Cannon C."/>
            <person name="Castanera R."/>
            <person name="Culley D."/>
            <person name="Daum C."/>
            <person name="Ezra D."/>
            <person name="Gonzalez J."/>
            <person name="Henrissat B."/>
            <person name="Kuo A."/>
            <person name="Liang C."/>
            <person name="Lipzen A."/>
            <person name="Lutzoni F."/>
            <person name="Magnuson J."/>
            <person name="Mondo S."/>
            <person name="Nolan M."/>
            <person name="Ohm R."/>
            <person name="Pangilinan J."/>
            <person name="Park H.-J."/>
            <person name="Ramirez L."/>
            <person name="Alfaro M."/>
            <person name="Sun H."/>
            <person name="Tritt A."/>
            <person name="Yoshinaga Y."/>
            <person name="Zwiers L.-H."/>
            <person name="Turgeon B."/>
            <person name="Goodwin S."/>
            <person name="Spatafora J."/>
            <person name="Crous P."/>
            <person name="Grigoriev I."/>
        </authorList>
    </citation>
    <scope>NUCLEOTIDE SEQUENCE</scope>
    <source>
        <strain evidence="8">CBS 130266</strain>
    </source>
</reference>
<dbReference type="PANTHER" id="PTHR22852:SF0">
    <property type="entry name" value="DENTICLELESS PROTEIN HOMOLOG"/>
    <property type="match status" value="1"/>
</dbReference>
<feature type="repeat" description="WD" evidence="6">
    <location>
        <begin position="208"/>
        <end position="249"/>
    </location>
</feature>
<dbReference type="GO" id="GO:0030674">
    <property type="term" value="F:protein-macromolecule adaptor activity"/>
    <property type="evidence" value="ECO:0007669"/>
    <property type="project" value="TreeGrafter"/>
</dbReference>
<dbReference type="InterPro" id="IPR015943">
    <property type="entry name" value="WD40/YVTN_repeat-like_dom_sf"/>
</dbReference>
<dbReference type="Proteomes" id="UP000800235">
    <property type="component" value="Unassembled WGS sequence"/>
</dbReference>
<evidence type="ECO:0000256" key="2">
    <source>
        <dbReference type="ARBA" id="ARBA00022574"/>
    </source>
</evidence>
<evidence type="ECO:0000313" key="9">
    <source>
        <dbReference type="Proteomes" id="UP000800235"/>
    </source>
</evidence>
<protein>
    <submittedName>
        <fullName evidence="8">WD40 repeat-like protein</fullName>
    </submittedName>
</protein>
<name>A0A9P4NKW5_9PEZI</name>
<comment type="similarity">
    <text evidence="5">Belongs to the WD repeat cdt2 family.</text>
</comment>
<feature type="region of interest" description="Disordered" evidence="7">
    <location>
        <begin position="506"/>
        <end position="543"/>
    </location>
</feature>
<feature type="compositionally biased region" description="Polar residues" evidence="7">
    <location>
        <begin position="26"/>
        <end position="36"/>
    </location>
</feature>
<proteinExistence type="inferred from homology"/>
<dbReference type="AlphaFoldDB" id="A0A9P4NKW5"/>
<evidence type="ECO:0000256" key="3">
    <source>
        <dbReference type="ARBA" id="ARBA00022737"/>
    </source>
</evidence>
<dbReference type="InterPro" id="IPR051865">
    <property type="entry name" value="WD-repeat_CDT2_adapter"/>
</dbReference>
<feature type="region of interest" description="Disordered" evidence="7">
    <location>
        <begin position="372"/>
        <end position="391"/>
    </location>
</feature>
<dbReference type="SMART" id="SM00320">
    <property type="entry name" value="WD40"/>
    <property type="match status" value="6"/>
</dbReference>
<keyword evidence="4" id="KW-0833">Ubl conjugation pathway</keyword>
<comment type="pathway">
    <text evidence="1">Protein modification; protein ubiquitination.</text>
</comment>
<dbReference type="PANTHER" id="PTHR22852">
    <property type="entry name" value="LETHAL 2 DENTICLELESS PROTEIN RETINOIC ACID-REGULATED NUCLEAR MATRIX-ASSOCIATED PROTEIN"/>
    <property type="match status" value="1"/>
</dbReference>
<evidence type="ECO:0000256" key="5">
    <source>
        <dbReference type="ARBA" id="ARBA00038344"/>
    </source>
</evidence>
<dbReference type="InterPro" id="IPR019775">
    <property type="entry name" value="WD40_repeat_CS"/>
</dbReference>
<feature type="region of interest" description="Disordered" evidence="7">
    <location>
        <begin position="1"/>
        <end position="87"/>
    </location>
</feature>
<dbReference type="PROSITE" id="PS50082">
    <property type="entry name" value="WD_REPEATS_2"/>
    <property type="match status" value="2"/>
</dbReference>
<dbReference type="SUPFAM" id="SSF50978">
    <property type="entry name" value="WD40 repeat-like"/>
    <property type="match status" value="1"/>
</dbReference>
<evidence type="ECO:0000256" key="1">
    <source>
        <dbReference type="ARBA" id="ARBA00004906"/>
    </source>
</evidence>
<organism evidence="8 9">
    <name type="scientific">Tothia fuscella</name>
    <dbReference type="NCBI Taxonomy" id="1048955"/>
    <lineage>
        <taxon>Eukaryota</taxon>
        <taxon>Fungi</taxon>
        <taxon>Dikarya</taxon>
        <taxon>Ascomycota</taxon>
        <taxon>Pezizomycotina</taxon>
        <taxon>Dothideomycetes</taxon>
        <taxon>Pleosporomycetidae</taxon>
        <taxon>Venturiales</taxon>
        <taxon>Cylindrosympodiaceae</taxon>
        <taxon>Tothia</taxon>
    </lineage>
</organism>
<feature type="compositionally biased region" description="Pro residues" evidence="7">
    <location>
        <begin position="530"/>
        <end position="539"/>
    </location>
</feature>
<sequence length="643" mass="71077">MPITMEPKVRKPPPITPKRFNKFFTPKQSKSSNASKSGRALRDLTQSGLNRRAGQQPPTKRRKLYLTPDSSPPRSSPCKNPLSSEDIAGIALPSSPPAFLEDEMAPPSVRRARTSGICGRMLQRTFGVSDAIGRGRRKDNGTNWQTHTNSFYSRPEDVHTFAYSAVPFSTASCNTNTLIATGDESGSIRLIESAEDAKHGFSSTYLTFQPHTNAVMDMAFSPDDSLLATASGDQTSKVIDMRTQKTKFLMHEHTTSVKQVRFQPDNDNIIATSSRDGSVQIWDMRCRAEEVVVSETARPLGFAPANELNLTYKAFGASTYNNSIHTPNPRIGAISVTAISFLSSPGRSHLLLTGSEASTTLKLWDIRNRYSRRGPPTPLSTTQQPESHSRHRHFGISTIVLNTDESRIYALSRDNTVYAYSTSHLILGHAPELSSGFAAKNPRSIDDGRTGLGPIYGFRHPQFHATSFYVKAAIRKAKNDKPELLAVGSSEGCPILFPTDETFLSRQRPEQPSFVDADSPSDDEENDPPSSSPPNPSPAMPHHKFRRPIIHRAASSASLSTRMRDTIPIYDNIGTPLLPGHGKEVTGLCWSWDGQLITIGDDYSSRCWREGPKAREMRRKEFTHERHGWGLAKVDEGWDSDDG</sequence>